<gene>
    <name evidence="2" type="ORF">EV670_0484</name>
</gene>
<dbReference type="Proteomes" id="UP000293671">
    <property type="component" value="Unassembled WGS sequence"/>
</dbReference>
<keyword evidence="3" id="KW-1185">Reference proteome</keyword>
<dbReference type="AlphaFoldDB" id="A0A4Q7W060"/>
<protein>
    <submittedName>
        <fullName evidence="2">Pimeloyl-ACP methyl ester carboxylesterase</fullName>
    </submittedName>
</protein>
<comment type="caution">
    <text evidence="2">The sequence shown here is derived from an EMBL/GenBank/DDBJ whole genome shotgun (WGS) entry which is preliminary data.</text>
</comment>
<dbReference type="PRINTS" id="PR00111">
    <property type="entry name" value="ABHYDROLASE"/>
</dbReference>
<feature type="domain" description="AB hydrolase-1" evidence="1">
    <location>
        <begin position="17"/>
        <end position="251"/>
    </location>
</feature>
<dbReference type="SUPFAM" id="SSF53474">
    <property type="entry name" value="alpha/beta-Hydrolases"/>
    <property type="match status" value="1"/>
</dbReference>
<dbReference type="GO" id="GO:0003824">
    <property type="term" value="F:catalytic activity"/>
    <property type="evidence" value="ECO:0007669"/>
    <property type="project" value="InterPro"/>
</dbReference>
<name>A0A4Q7W060_9BURK</name>
<proteinExistence type="predicted"/>
<dbReference type="EMBL" id="SHKP01000004">
    <property type="protein sequence ID" value="RZU02460.1"/>
    <property type="molecule type" value="Genomic_DNA"/>
</dbReference>
<evidence type="ECO:0000313" key="3">
    <source>
        <dbReference type="Proteomes" id="UP000293671"/>
    </source>
</evidence>
<evidence type="ECO:0000313" key="2">
    <source>
        <dbReference type="EMBL" id="RZU02460.1"/>
    </source>
</evidence>
<accession>A0A4Q7W060</accession>
<evidence type="ECO:0000259" key="1">
    <source>
        <dbReference type="Pfam" id="PF00561"/>
    </source>
</evidence>
<dbReference type="RefSeq" id="WP_130430218.1">
    <property type="nucleotide sequence ID" value="NZ_SHKP01000004.1"/>
</dbReference>
<dbReference type="PRINTS" id="PR00412">
    <property type="entry name" value="EPOXHYDRLASE"/>
</dbReference>
<dbReference type="InterPro" id="IPR000639">
    <property type="entry name" value="Epox_hydrolase-like"/>
</dbReference>
<dbReference type="OrthoDB" id="6117067at2"/>
<dbReference type="InterPro" id="IPR029058">
    <property type="entry name" value="AB_hydrolase_fold"/>
</dbReference>
<sequence length="265" mass="28203">MPQLEAFFREAGTGPGVVCMHSNASNSTQWRGLLELLAPDFHVLAPDSYGSGKSPEWPSDRVISLRDEVALIEPVLARAGSPLALVGHSYGAAVALLAALADPGRVRAMALYEPTLFALIEAQSPAPNEADGIRDAVAAAATALDAGNQDAAAACFIDYWMGAGSWARTPEQRKPPIAESVRNVRRWKHALSTEPTPLAAFRALDMPVLYMVGKRSTASAHGVARLLTAVLPRVEVLEFEGLGHMGPVTHPEVVNQAIARFLARA</sequence>
<reference evidence="2 3" key="1">
    <citation type="submission" date="2019-02" db="EMBL/GenBank/DDBJ databases">
        <title>Genomic Encyclopedia of Type Strains, Phase IV (KMG-IV): sequencing the most valuable type-strain genomes for metagenomic binning, comparative biology and taxonomic classification.</title>
        <authorList>
            <person name="Goeker M."/>
        </authorList>
    </citation>
    <scope>NUCLEOTIDE SEQUENCE [LARGE SCALE GENOMIC DNA]</scope>
    <source>
        <strain evidence="2 3">DSM 19570</strain>
    </source>
</reference>
<dbReference type="Pfam" id="PF00561">
    <property type="entry name" value="Abhydrolase_1"/>
    <property type="match status" value="1"/>
</dbReference>
<dbReference type="InterPro" id="IPR050266">
    <property type="entry name" value="AB_hydrolase_sf"/>
</dbReference>
<dbReference type="InterPro" id="IPR000073">
    <property type="entry name" value="AB_hydrolase_1"/>
</dbReference>
<dbReference type="Gene3D" id="3.40.50.1820">
    <property type="entry name" value="alpha/beta hydrolase"/>
    <property type="match status" value="1"/>
</dbReference>
<dbReference type="PANTHER" id="PTHR43798:SF33">
    <property type="entry name" value="HYDROLASE, PUTATIVE (AFU_ORTHOLOGUE AFUA_2G14860)-RELATED"/>
    <property type="match status" value="1"/>
</dbReference>
<dbReference type="GO" id="GO:0016020">
    <property type="term" value="C:membrane"/>
    <property type="evidence" value="ECO:0007669"/>
    <property type="project" value="TreeGrafter"/>
</dbReference>
<dbReference type="PANTHER" id="PTHR43798">
    <property type="entry name" value="MONOACYLGLYCEROL LIPASE"/>
    <property type="match status" value="1"/>
</dbReference>
<organism evidence="2 3">
    <name type="scientific">Rivibacter subsaxonicus</name>
    <dbReference type="NCBI Taxonomy" id="457575"/>
    <lineage>
        <taxon>Bacteria</taxon>
        <taxon>Pseudomonadati</taxon>
        <taxon>Pseudomonadota</taxon>
        <taxon>Betaproteobacteria</taxon>
        <taxon>Burkholderiales</taxon>
        <taxon>Rivibacter</taxon>
    </lineage>
</organism>